<dbReference type="InterPro" id="IPR009772">
    <property type="entry name" value="CDC123"/>
</dbReference>
<evidence type="ECO:0000313" key="1">
    <source>
        <dbReference type="EMBL" id="EGO23664.1"/>
    </source>
</evidence>
<sequence>MSDLGPPHPIFPALTSSTVLAFQFSSWYPIFAKSSIKSTIIRPLSDVFRVYLDTDGIYIPEGSENA</sequence>
<dbReference type="OrthoDB" id="360540at2759"/>
<name>F8NYJ3_SERL9</name>
<dbReference type="KEGG" id="sla:SERLADRAFT_391921"/>
<dbReference type="GeneID" id="18811523"/>
<accession>F8NYJ3</accession>
<dbReference type="HOGENOM" id="CLU_2832774_0_0_1"/>
<reference evidence="1" key="1">
    <citation type="submission" date="2011-04" db="EMBL/GenBank/DDBJ databases">
        <title>Evolution of plant cell wall degrading machinery underlies the functional diversity of forest fungi.</title>
        <authorList>
            <consortium name="US DOE Joint Genome Institute (JGI-PGF)"/>
            <person name="Eastwood D.C."/>
            <person name="Floudas D."/>
            <person name="Binder M."/>
            <person name="Majcherczyk A."/>
            <person name="Schneider P."/>
            <person name="Aerts A."/>
            <person name="Asiegbu F.O."/>
            <person name="Baker S.E."/>
            <person name="Barry K."/>
            <person name="Bendiksby M."/>
            <person name="Blumentritt M."/>
            <person name="Coutinho P.M."/>
            <person name="Cullen D."/>
            <person name="Cullen D."/>
            <person name="Gathman A."/>
            <person name="Goodell B."/>
            <person name="Henrissat B."/>
            <person name="Ihrmark K."/>
            <person name="Kauserud H."/>
            <person name="Kohler A."/>
            <person name="LaButti K."/>
            <person name="Lapidus A."/>
            <person name="Lavin J.L."/>
            <person name="Lee Y.-H."/>
            <person name="Lindquist E."/>
            <person name="Lilly W."/>
            <person name="Lucas S."/>
            <person name="Morin E."/>
            <person name="Murat C."/>
            <person name="Oguiza J.A."/>
            <person name="Park J."/>
            <person name="Pisabarro A.G."/>
            <person name="Riley R."/>
            <person name="Rosling A."/>
            <person name="Salamov A."/>
            <person name="Schmidt O."/>
            <person name="Schmutz J."/>
            <person name="Skrede I."/>
            <person name="Stenlid J."/>
            <person name="Wiebenga A."/>
            <person name="Xie X."/>
            <person name="Kues U."/>
            <person name="Hibbett D.S."/>
            <person name="Hoffmeister D."/>
            <person name="Hogberg N."/>
            <person name="Martin F."/>
            <person name="Grigoriev I.V."/>
            <person name="Watkinson S.C."/>
        </authorList>
    </citation>
    <scope>NUCLEOTIDE SEQUENCE</scope>
    <source>
        <strain evidence="1">S7.9</strain>
    </source>
</reference>
<gene>
    <name evidence="1" type="ORF">SERLADRAFT_391921</name>
</gene>
<proteinExistence type="predicted"/>
<dbReference type="AlphaFoldDB" id="F8NYJ3"/>
<organism>
    <name type="scientific">Serpula lacrymans var. lacrymans (strain S7.9)</name>
    <name type="common">Dry rot fungus</name>
    <dbReference type="NCBI Taxonomy" id="578457"/>
    <lineage>
        <taxon>Eukaryota</taxon>
        <taxon>Fungi</taxon>
        <taxon>Dikarya</taxon>
        <taxon>Basidiomycota</taxon>
        <taxon>Agaricomycotina</taxon>
        <taxon>Agaricomycetes</taxon>
        <taxon>Agaricomycetidae</taxon>
        <taxon>Boletales</taxon>
        <taxon>Coniophorineae</taxon>
        <taxon>Serpulaceae</taxon>
        <taxon>Serpula</taxon>
    </lineage>
</organism>
<dbReference type="RefSeq" id="XP_007319426.1">
    <property type="nucleotide sequence ID" value="XM_007319364.1"/>
</dbReference>
<protein>
    <submittedName>
        <fullName evidence="1">Uncharacterized protein</fullName>
    </submittedName>
</protein>
<dbReference type="Pfam" id="PF07065">
    <property type="entry name" value="D123"/>
    <property type="match status" value="1"/>
</dbReference>
<dbReference type="EMBL" id="GL945435">
    <property type="protein sequence ID" value="EGO23664.1"/>
    <property type="molecule type" value="Genomic_DNA"/>
</dbReference>
<dbReference type="Proteomes" id="UP000008064">
    <property type="component" value="Unassembled WGS sequence"/>
</dbReference>